<dbReference type="EMBL" id="UINC01130922">
    <property type="protein sequence ID" value="SVD12300.1"/>
    <property type="molecule type" value="Genomic_DNA"/>
</dbReference>
<dbReference type="SMART" id="SM00028">
    <property type="entry name" value="TPR"/>
    <property type="match status" value="2"/>
</dbReference>
<dbReference type="AlphaFoldDB" id="A0A382SQS3"/>
<dbReference type="PROSITE" id="PS50005">
    <property type="entry name" value="TPR"/>
    <property type="match status" value="1"/>
</dbReference>
<accession>A0A382SQS3</accession>
<dbReference type="SUPFAM" id="SSF48452">
    <property type="entry name" value="TPR-like"/>
    <property type="match status" value="1"/>
</dbReference>
<dbReference type="Pfam" id="PF13181">
    <property type="entry name" value="TPR_8"/>
    <property type="match status" value="1"/>
</dbReference>
<organism evidence="1">
    <name type="scientific">marine metagenome</name>
    <dbReference type="NCBI Taxonomy" id="408172"/>
    <lineage>
        <taxon>unclassified sequences</taxon>
        <taxon>metagenomes</taxon>
        <taxon>ecological metagenomes</taxon>
    </lineage>
</organism>
<reference evidence="1" key="1">
    <citation type="submission" date="2018-05" db="EMBL/GenBank/DDBJ databases">
        <authorList>
            <person name="Lanie J.A."/>
            <person name="Ng W.-L."/>
            <person name="Kazmierczak K.M."/>
            <person name="Andrzejewski T.M."/>
            <person name="Davidsen T.M."/>
            <person name="Wayne K.J."/>
            <person name="Tettelin H."/>
            <person name="Glass J.I."/>
            <person name="Rusch D."/>
            <person name="Podicherti R."/>
            <person name="Tsui H.-C.T."/>
            <person name="Winkler M.E."/>
        </authorList>
    </citation>
    <scope>NUCLEOTIDE SEQUENCE</scope>
</reference>
<evidence type="ECO:0000313" key="1">
    <source>
        <dbReference type="EMBL" id="SVD12300.1"/>
    </source>
</evidence>
<dbReference type="InterPro" id="IPR019734">
    <property type="entry name" value="TPR_rpt"/>
</dbReference>
<sequence>MRSGSFHFLAGLFLISGLMLLGRPLEIYAIDRKSGYDSAGNYIDEVVIDETLNQELAAQHLQQKHDEYVKKIKNDPDNYLYHFYLGNLYLEIDRPHEAVAAFKETLLLKPRDGKVHYQLGKAYGYAKDREKAVEHIKTASRIFKENLDLHWHTKARNLLRQVQEQN</sequence>
<name>A0A382SQS3_9ZZZZ</name>
<protein>
    <submittedName>
        <fullName evidence="1">Uncharacterized protein</fullName>
    </submittedName>
</protein>
<gene>
    <name evidence="1" type="ORF">METZ01_LOCUS365154</name>
</gene>
<dbReference type="Gene3D" id="1.25.40.10">
    <property type="entry name" value="Tetratricopeptide repeat domain"/>
    <property type="match status" value="1"/>
</dbReference>
<dbReference type="InterPro" id="IPR011990">
    <property type="entry name" value="TPR-like_helical_dom_sf"/>
</dbReference>
<proteinExistence type="predicted"/>